<dbReference type="STRING" id="549789.NIES30_18040"/>
<name>A0A1U7J2G2_9CYAN</name>
<dbReference type="Pfam" id="PF04982">
    <property type="entry name" value="TM_HPP"/>
    <property type="match status" value="1"/>
</dbReference>
<dbReference type="EMBL" id="MRCG01000014">
    <property type="protein sequence ID" value="OKH46193.1"/>
    <property type="molecule type" value="Genomic_DNA"/>
</dbReference>
<keyword evidence="1" id="KW-0812">Transmembrane</keyword>
<evidence type="ECO:0000313" key="4">
    <source>
        <dbReference type="Proteomes" id="UP000185557"/>
    </source>
</evidence>
<keyword evidence="1" id="KW-1133">Transmembrane helix</keyword>
<dbReference type="PANTHER" id="PTHR33741">
    <property type="entry name" value="TRANSMEMBRANE PROTEIN DDB_G0269096-RELATED"/>
    <property type="match status" value="1"/>
</dbReference>
<feature type="domain" description="HPP transmembrane region" evidence="2">
    <location>
        <begin position="28"/>
        <end position="157"/>
    </location>
</feature>
<dbReference type="PANTHER" id="PTHR33741:SF5">
    <property type="entry name" value="TRANSMEMBRANE PROTEIN DDB_G0269096-RELATED"/>
    <property type="match status" value="1"/>
</dbReference>
<proteinExistence type="predicted"/>
<evidence type="ECO:0000256" key="1">
    <source>
        <dbReference type="SAM" id="Phobius"/>
    </source>
</evidence>
<sequence length="171" mass="18207">MSQDRKSLKPIEGANRALRRRLNLRGELALAIAPTAVVLAVLALVEALSQQRLLFASLASSAFLIYLDPQHGTNSVRTLLISQLMAAGLGFITYTMVGPGYLSGGLAMVITIVLMIVLDVVHPPAVATSLSFALRSGDQSNLLLFALAVGITATLVMLEKLSLWVLARHSS</sequence>
<dbReference type="Proteomes" id="UP000185557">
    <property type="component" value="Unassembled WGS sequence"/>
</dbReference>
<dbReference type="AlphaFoldDB" id="A0A1U7J2G2"/>
<dbReference type="RefSeq" id="WP_073609826.1">
    <property type="nucleotide sequence ID" value="NZ_MRCG01000014.1"/>
</dbReference>
<keyword evidence="1" id="KW-0472">Membrane</keyword>
<dbReference type="OrthoDB" id="485439at2"/>
<feature type="transmembrane region" description="Helical" evidence="1">
    <location>
        <begin position="79"/>
        <end position="97"/>
    </location>
</feature>
<comment type="caution">
    <text evidence="3">The sequence shown here is derived from an EMBL/GenBank/DDBJ whole genome shotgun (WGS) entry which is preliminary data.</text>
</comment>
<feature type="transmembrane region" description="Helical" evidence="1">
    <location>
        <begin position="103"/>
        <end position="121"/>
    </location>
</feature>
<gene>
    <name evidence="3" type="ORF">NIES30_18040</name>
</gene>
<feature type="transmembrane region" description="Helical" evidence="1">
    <location>
        <begin position="142"/>
        <end position="167"/>
    </location>
</feature>
<reference evidence="3 4" key="1">
    <citation type="submission" date="2016-11" db="EMBL/GenBank/DDBJ databases">
        <title>Draft Genome Sequences of Nine Cyanobacterial Strains from Diverse Habitats.</title>
        <authorList>
            <person name="Zhu T."/>
            <person name="Hou S."/>
            <person name="Lu X."/>
            <person name="Hess W.R."/>
        </authorList>
    </citation>
    <scope>NUCLEOTIDE SEQUENCE [LARGE SCALE GENOMIC DNA]</scope>
    <source>
        <strain evidence="3 4">NIES-30</strain>
    </source>
</reference>
<protein>
    <submittedName>
        <fullName evidence="3">HPP family protein</fullName>
    </submittedName>
</protein>
<organism evidence="3 4">
    <name type="scientific">Phormidium tenue NIES-30</name>
    <dbReference type="NCBI Taxonomy" id="549789"/>
    <lineage>
        <taxon>Bacteria</taxon>
        <taxon>Bacillati</taxon>
        <taxon>Cyanobacteriota</taxon>
        <taxon>Cyanophyceae</taxon>
        <taxon>Oscillatoriophycideae</taxon>
        <taxon>Oscillatoriales</taxon>
        <taxon>Oscillatoriaceae</taxon>
        <taxon>Phormidium</taxon>
    </lineage>
</organism>
<evidence type="ECO:0000313" key="3">
    <source>
        <dbReference type="EMBL" id="OKH46193.1"/>
    </source>
</evidence>
<evidence type="ECO:0000259" key="2">
    <source>
        <dbReference type="Pfam" id="PF04982"/>
    </source>
</evidence>
<dbReference type="InterPro" id="IPR058581">
    <property type="entry name" value="TM_HPP"/>
</dbReference>
<dbReference type="InterPro" id="IPR007065">
    <property type="entry name" value="HPP"/>
</dbReference>
<accession>A0A1U7J2G2</accession>
<feature type="transmembrane region" description="Helical" evidence="1">
    <location>
        <begin position="28"/>
        <end position="45"/>
    </location>
</feature>
<keyword evidence="4" id="KW-1185">Reference proteome</keyword>